<protein>
    <submittedName>
        <fullName evidence="2">Uncharacterized protein</fullName>
    </submittedName>
</protein>
<keyword evidence="1" id="KW-0732">Signal</keyword>
<feature type="chain" id="PRO_5045036962" evidence="1">
    <location>
        <begin position="39"/>
        <end position="118"/>
    </location>
</feature>
<evidence type="ECO:0000313" key="3">
    <source>
        <dbReference type="Proteomes" id="UP001499895"/>
    </source>
</evidence>
<keyword evidence="3" id="KW-1185">Reference proteome</keyword>
<reference evidence="2 3" key="1">
    <citation type="journal article" date="2019" name="Int. J. Syst. Evol. Microbiol.">
        <title>The Global Catalogue of Microorganisms (GCM) 10K type strain sequencing project: providing services to taxonomists for standard genome sequencing and annotation.</title>
        <authorList>
            <consortium name="The Broad Institute Genomics Platform"/>
            <consortium name="The Broad Institute Genome Sequencing Center for Infectious Disease"/>
            <person name="Wu L."/>
            <person name="Ma J."/>
        </authorList>
    </citation>
    <scope>NUCLEOTIDE SEQUENCE [LARGE SCALE GENOMIC DNA]</scope>
    <source>
        <strain evidence="2 3">JCM 10649</strain>
    </source>
</reference>
<comment type="caution">
    <text evidence="2">The sequence shown here is derived from an EMBL/GenBank/DDBJ whole genome shotgun (WGS) entry which is preliminary data.</text>
</comment>
<dbReference type="Proteomes" id="UP001499895">
    <property type="component" value="Unassembled WGS sequence"/>
</dbReference>
<feature type="signal peptide" evidence="1">
    <location>
        <begin position="1"/>
        <end position="38"/>
    </location>
</feature>
<accession>A0ABN0ZVX1</accession>
<evidence type="ECO:0000256" key="1">
    <source>
        <dbReference type="SAM" id="SignalP"/>
    </source>
</evidence>
<gene>
    <name evidence="2" type="ORF">GCM10009544_24000</name>
</gene>
<evidence type="ECO:0000313" key="2">
    <source>
        <dbReference type="EMBL" id="GAA0460621.1"/>
    </source>
</evidence>
<proteinExistence type="predicted"/>
<sequence>MRTMYALQRPFIRRSARLALSVGAALALVTGLSAQAQAANGTLSYKGTSGVVHEKVNPTDGVCYSFDEPAVSVDNFTDTDGRLFTDGLCGEASFFLNIQKGSSLVFGGTKPKSARLGG</sequence>
<name>A0ABN0ZVX1_9ACTN</name>
<dbReference type="EMBL" id="BAAAHB010000019">
    <property type="protein sequence ID" value="GAA0460621.1"/>
    <property type="molecule type" value="Genomic_DNA"/>
</dbReference>
<organism evidence="2 3">
    <name type="scientific">Streptomyces stramineus</name>
    <dbReference type="NCBI Taxonomy" id="173861"/>
    <lineage>
        <taxon>Bacteria</taxon>
        <taxon>Bacillati</taxon>
        <taxon>Actinomycetota</taxon>
        <taxon>Actinomycetes</taxon>
        <taxon>Kitasatosporales</taxon>
        <taxon>Streptomycetaceae</taxon>
        <taxon>Streptomyces</taxon>
    </lineage>
</organism>